<dbReference type="InterPro" id="IPR027417">
    <property type="entry name" value="P-loop_NTPase"/>
</dbReference>
<evidence type="ECO:0000256" key="2">
    <source>
        <dbReference type="ARBA" id="ARBA00022692"/>
    </source>
</evidence>
<dbReference type="InterPro" id="IPR003593">
    <property type="entry name" value="AAA+_ATPase"/>
</dbReference>
<feature type="transmembrane region" description="Helical" evidence="7">
    <location>
        <begin position="177"/>
        <end position="199"/>
    </location>
</feature>
<feature type="transmembrane region" description="Helical" evidence="7">
    <location>
        <begin position="147"/>
        <end position="171"/>
    </location>
</feature>
<dbReference type="Proteomes" id="UP000217186">
    <property type="component" value="Chromosome"/>
</dbReference>
<keyword evidence="3" id="KW-0547">Nucleotide-binding</keyword>
<dbReference type="SUPFAM" id="SSF52540">
    <property type="entry name" value="P-loop containing nucleoside triphosphate hydrolases"/>
    <property type="match status" value="1"/>
</dbReference>
<sequence length="609" mass="67342">MLEILLKTSRLVGARTRTRLIALTAFQSLLNFLDLAAIIGLGFLGKFVSSPPEVQESLLPNFLQKSSLSQSPDGSVFIIGLSVLLLFLLKNITYLVVSKEIFKAIQTGQNETNNMLVDKLFSTNYSNVRSQNPHHIAYFLSNGLSGIYIGILATLIALISEITLLIILFSFLVSLDWISSLLAFAYFCSILVLLNLVFLKRISKLALDSMESSVKARELLMEFIKLFREIRISGNSFWFKTQYIGTKKVGIDAESKYSWFQQIPKAVIETSLIIGIFLVIVMVNAFFPEESRLSVIAIYSGVAIRLMPSLLKIQNSVFTLKNSLPGCESTFSTLKQIEDSRESSFPLSDGSAAFNPLAPDFTASIELLGVTYSYPDRPSNPVLNDINLRFYPGERVVICGPSGSGKSTLTDVLLGLLKPDVGSVRINGVESQESIFQDQYFVAYLPQDTTLFPGTILDNLMFGAKNRVDIESNLDRTLEVAQLTSFIDSLPLGLNTVVGTGSLQLSVGQRQRIGIARLLLQNPKVIVMDEVTSSLDALTENAFVDSLSKFDQDTLLIYVAHRLNVIPNFNRVIYMENGQIISDGSLQEAIKTSKNFQESASLFGVKDID</sequence>
<dbReference type="SUPFAM" id="SSF90123">
    <property type="entry name" value="ABC transporter transmembrane region"/>
    <property type="match status" value="1"/>
</dbReference>
<dbReference type="InterPro" id="IPR036640">
    <property type="entry name" value="ABC1_TM_sf"/>
</dbReference>
<dbReference type="InterPro" id="IPR011527">
    <property type="entry name" value="ABC1_TM_dom"/>
</dbReference>
<dbReference type="KEGG" id="pvn:A7sIIA15_06695"/>
<dbReference type="OrthoDB" id="9806127at2"/>
<dbReference type="PROSITE" id="PS00211">
    <property type="entry name" value="ABC_TRANSPORTER_1"/>
    <property type="match status" value="1"/>
</dbReference>
<feature type="transmembrane region" description="Helical" evidence="7">
    <location>
        <begin position="76"/>
        <end position="97"/>
    </location>
</feature>
<evidence type="ECO:0000256" key="3">
    <source>
        <dbReference type="ARBA" id="ARBA00022741"/>
    </source>
</evidence>
<protein>
    <submittedName>
        <fullName evidence="10">ABC-type multidrug transport system, ATPase and permease components</fullName>
    </submittedName>
</protein>
<feature type="domain" description="ABC transporter" evidence="8">
    <location>
        <begin position="365"/>
        <end position="602"/>
    </location>
</feature>
<proteinExistence type="predicted"/>
<dbReference type="SMART" id="SM00382">
    <property type="entry name" value="AAA"/>
    <property type="match status" value="1"/>
</dbReference>
<dbReference type="Pfam" id="PF00005">
    <property type="entry name" value="ABC_tran"/>
    <property type="match status" value="1"/>
</dbReference>
<evidence type="ECO:0000313" key="11">
    <source>
        <dbReference type="Proteomes" id="UP000217186"/>
    </source>
</evidence>
<dbReference type="GO" id="GO:0005524">
    <property type="term" value="F:ATP binding"/>
    <property type="evidence" value="ECO:0007669"/>
    <property type="project" value="UniProtKB-KW"/>
</dbReference>
<reference evidence="10 11" key="1">
    <citation type="submission" date="2016-07" db="EMBL/GenBank/DDBJ databases">
        <title>High microdiversification within the ubiquitous acI lineage of Actinobacteria.</title>
        <authorList>
            <person name="Neuenschwander S.M."/>
            <person name="Salcher M."/>
            <person name="Ghai R."/>
            <person name="Pernthaler J."/>
        </authorList>
    </citation>
    <scope>NUCLEOTIDE SEQUENCE [LARGE SCALE GENOMIC DNA]</scope>
    <source>
        <strain evidence="10">MMS-IIA-15</strain>
    </source>
</reference>
<feature type="transmembrane region" description="Helical" evidence="7">
    <location>
        <begin position="266"/>
        <end position="287"/>
    </location>
</feature>
<dbReference type="PANTHER" id="PTHR24221:SF654">
    <property type="entry name" value="ATP-BINDING CASSETTE SUB-FAMILY B MEMBER 6"/>
    <property type="match status" value="1"/>
</dbReference>
<name>A0A249KUN3_9ACTN</name>
<evidence type="ECO:0000256" key="4">
    <source>
        <dbReference type="ARBA" id="ARBA00022840"/>
    </source>
</evidence>
<evidence type="ECO:0000256" key="7">
    <source>
        <dbReference type="SAM" id="Phobius"/>
    </source>
</evidence>
<dbReference type="PANTHER" id="PTHR24221">
    <property type="entry name" value="ATP-BINDING CASSETTE SUB-FAMILY B"/>
    <property type="match status" value="1"/>
</dbReference>
<evidence type="ECO:0000256" key="5">
    <source>
        <dbReference type="ARBA" id="ARBA00022989"/>
    </source>
</evidence>
<dbReference type="PROSITE" id="PS50893">
    <property type="entry name" value="ABC_TRANSPORTER_2"/>
    <property type="match status" value="1"/>
</dbReference>
<dbReference type="RefSeq" id="WP_095686359.1">
    <property type="nucleotide sequence ID" value="NZ_CP016776.1"/>
</dbReference>
<dbReference type="InterPro" id="IPR003439">
    <property type="entry name" value="ABC_transporter-like_ATP-bd"/>
</dbReference>
<dbReference type="InterPro" id="IPR039421">
    <property type="entry name" value="Type_1_exporter"/>
</dbReference>
<dbReference type="PROSITE" id="PS50929">
    <property type="entry name" value="ABC_TM1F"/>
    <property type="match status" value="1"/>
</dbReference>
<keyword evidence="2 7" id="KW-0812">Transmembrane</keyword>
<keyword evidence="5 7" id="KW-1133">Transmembrane helix</keyword>
<dbReference type="AlphaFoldDB" id="A0A249KUN3"/>
<dbReference type="GO" id="GO:0034040">
    <property type="term" value="F:ATPase-coupled lipid transmembrane transporter activity"/>
    <property type="evidence" value="ECO:0007669"/>
    <property type="project" value="TreeGrafter"/>
</dbReference>
<dbReference type="GO" id="GO:0016887">
    <property type="term" value="F:ATP hydrolysis activity"/>
    <property type="evidence" value="ECO:0007669"/>
    <property type="project" value="InterPro"/>
</dbReference>
<dbReference type="GO" id="GO:0140359">
    <property type="term" value="F:ABC-type transporter activity"/>
    <property type="evidence" value="ECO:0007669"/>
    <property type="project" value="InterPro"/>
</dbReference>
<keyword evidence="11" id="KW-1185">Reference proteome</keyword>
<dbReference type="InterPro" id="IPR017871">
    <property type="entry name" value="ABC_transporter-like_CS"/>
</dbReference>
<dbReference type="EMBL" id="CP016776">
    <property type="protein sequence ID" value="ASY20512.1"/>
    <property type="molecule type" value="Genomic_DNA"/>
</dbReference>
<keyword evidence="6 7" id="KW-0472">Membrane</keyword>
<keyword evidence="4" id="KW-0067">ATP-binding</keyword>
<accession>A0A249KUN3</accession>
<evidence type="ECO:0000259" key="9">
    <source>
        <dbReference type="PROSITE" id="PS50929"/>
    </source>
</evidence>
<dbReference type="Gene3D" id="1.20.1560.10">
    <property type="entry name" value="ABC transporter type 1, transmembrane domain"/>
    <property type="match status" value="1"/>
</dbReference>
<gene>
    <name evidence="10" type="ORF">A7sIIA15_06695</name>
</gene>
<feature type="domain" description="ABC transmembrane type-1" evidence="9">
    <location>
        <begin position="21"/>
        <end position="282"/>
    </location>
</feature>
<dbReference type="Gene3D" id="3.40.50.300">
    <property type="entry name" value="P-loop containing nucleotide triphosphate hydrolases"/>
    <property type="match status" value="1"/>
</dbReference>
<evidence type="ECO:0000313" key="10">
    <source>
        <dbReference type="EMBL" id="ASY20512.1"/>
    </source>
</evidence>
<evidence type="ECO:0000256" key="6">
    <source>
        <dbReference type="ARBA" id="ARBA00023136"/>
    </source>
</evidence>
<comment type="subcellular location">
    <subcellularLocation>
        <location evidence="1">Cell membrane</location>
        <topology evidence="1">Multi-pass membrane protein</topology>
    </subcellularLocation>
</comment>
<feature type="transmembrane region" description="Helical" evidence="7">
    <location>
        <begin position="20"/>
        <end position="44"/>
    </location>
</feature>
<organism evidence="10 11">
    <name type="scientific">Candidatus Planktophila vernalis</name>
    <dbReference type="NCBI Taxonomy" id="1884907"/>
    <lineage>
        <taxon>Bacteria</taxon>
        <taxon>Bacillati</taxon>
        <taxon>Actinomycetota</taxon>
        <taxon>Actinomycetes</taxon>
        <taxon>Candidatus Nanopelagicales</taxon>
        <taxon>Candidatus Nanopelagicaceae</taxon>
        <taxon>Candidatus Planktophila</taxon>
    </lineage>
</organism>
<dbReference type="GO" id="GO:0005886">
    <property type="term" value="C:plasma membrane"/>
    <property type="evidence" value="ECO:0007669"/>
    <property type="project" value="UniProtKB-SubCell"/>
</dbReference>
<evidence type="ECO:0000259" key="8">
    <source>
        <dbReference type="PROSITE" id="PS50893"/>
    </source>
</evidence>
<evidence type="ECO:0000256" key="1">
    <source>
        <dbReference type="ARBA" id="ARBA00004651"/>
    </source>
</evidence>